<organism evidence="1 2">
    <name type="scientific">Neorhizobium huautlense</name>
    <dbReference type="NCBI Taxonomy" id="67774"/>
    <lineage>
        <taxon>Bacteria</taxon>
        <taxon>Pseudomonadati</taxon>
        <taxon>Pseudomonadota</taxon>
        <taxon>Alphaproteobacteria</taxon>
        <taxon>Hyphomicrobiales</taxon>
        <taxon>Rhizobiaceae</taxon>
        <taxon>Rhizobium/Agrobacterium group</taxon>
        <taxon>Neorhizobium</taxon>
    </lineage>
</organism>
<dbReference type="Proteomes" id="UP001241472">
    <property type="component" value="Unassembled WGS sequence"/>
</dbReference>
<proteinExistence type="predicted"/>
<keyword evidence="2" id="KW-1185">Reference proteome</keyword>
<sequence>MTVQEASGWYLHGDVGDSFNKIRGAKFFQGGAADSEGDFASTDIKDSFLRLGSTQIEAEPERKPAHQRA</sequence>
<gene>
    <name evidence="1" type="ORF">J2T09_005554</name>
</gene>
<reference evidence="1 2" key="1">
    <citation type="submission" date="2023-07" db="EMBL/GenBank/DDBJ databases">
        <title>Sorghum-associated microbial communities from plants grown in Nebraska, USA.</title>
        <authorList>
            <person name="Schachtman D."/>
        </authorList>
    </citation>
    <scope>NUCLEOTIDE SEQUENCE [LARGE SCALE GENOMIC DNA]</scope>
    <source>
        <strain evidence="1 2">DS1307</strain>
    </source>
</reference>
<evidence type="ECO:0000313" key="2">
    <source>
        <dbReference type="Proteomes" id="UP001241472"/>
    </source>
</evidence>
<accession>A0ABT9Q223</accession>
<protein>
    <submittedName>
        <fullName evidence="1">Uncharacterized protein</fullName>
    </submittedName>
</protein>
<dbReference type="RefSeq" id="WP_306840256.1">
    <property type="nucleotide sequence ID" value="NZ_JAUSRF010000039.1"/>
</dbReference>
<evidence type="ECO:0000313" key="1">
    <source>
        <dbReference type="EMBL" id="MDP9840766.1"/>
    </source>
</evidence>
<dbReference type="EMBL" id="JAUSRF010000039">
    <property type="protein sequence ID" value="MDP9840766.1"/>
    <property type="molecule type" value="Genomic_DNA"/>
</dbReference>
<comment type="caution">
    <text evidence="1">The sequence shown here is derived from an EMBL/GenBank/DDBJ whole genome shotgun (WGS) entry which is preliminary data.</text>
</comment>
<name>A0ABT9Q223_9HYPH</name>